<evidence type="ECO:0000259" key="4">
    <source>
        <dbReference type="Pfam" id="PF03061"/>
    </source>
</evidence>
<dbReference type="Pfam" id="PF03061">
    <property type="entry name" value="4HBT"/>
    <property type="match status" value="1"/>
</dbReference>
<reference evidence="5" key="2">
    <citation type="submission" date="2023-02" db="EMBL/GenBank/DDBJ databases">
        <authorList>
            <person name="Sun Q."/>
            <person name="Mori K."/>
        </authorList>
    </citation>
    <scope>NUCLEOTIDE SEQUENCE</scope>
    <source>
        <strain evidence="5">NBRC 112290</strain>
    </source>
</reference>
<protein>
    <recommendedName>
        <fullName evidence="4">Thioesterase domain-containing protein</fullName>
    </recommendedName>
</protein>
<comment type="caution">
    <text evidence="5">The sequence shown here is derived from an EMBL/GenBank/DDBJ whole genome shotgun (WGS) entry which is preliminary data.</text>
</comment>
<dbReference type="SUPFAM" id="SSF54637">
    <property type="entry name" value="Thioesterase/thiol ester dehydrase-isomerase"/>
    <property type="match status" value="1"/>
</dbReference>
<accession>A0AA37UTY6</accession>
<dbReference type="Gene3D" id="3.10.129.10">
    <property type="entry name" value="Hotdog Thioesterase"/>
    <property type="match status" value="1"/>
</dbReference>
<dbReference type="PANTHER" id="PTHR43240:SF5">
    <property type="entry name" value="1,4-DIHYDROXY-2-NAPHTHOYL-COA THIOESTERASE 1"/>
    <property type="match status" value="1"/>
</dbReference>
<keyword evidence="2" id="KW-0378">Hydrolase</keyword>
<reference evidence="5" key="1">
    <citation type="journal article" date="2014" name="Int. J. Syst. Evol. Microbiol.">
        <title>Complete genome sequence of Corynebacterium casei LMG S-19264T (=DSM 44701T), isolated from a smear-ripened cheese.</title>
        <authorList>
            <consortium name="US DOE Joint Genome Institute (JGI-PGF)"/>
            <person name="Walter F."/>
            <person name="Albersmeier A."/>
            <person name="Kalinowski J."/>
            <person name="Ruckert C."/>
        </authorList>
    </citation>
    <scope>NUCLEOTIDE SEQUENCE</scope>
    <source>
        <strain evidence="5">NBRC 112290</strain>
    </source>
</reference>
<dbReference type="InterPro" id="IPR006683">
    <property type="entry name" value="Thioestr_dom"/>
</dbReference>
<organism evidence="5 6">
    <name type="scientific">Litorihabitans aurantiacus</name>
    <dbReference type="NCBI Taxonomy" id="1930061"/>
    <lineage>
        <taxon>Bacteria</taxon>
        <taxon>Bacillati</taxon>
        <taxon>Actinomycetota</taxon>
        <taxon>Actinomycetes</taxon>
        <taxon>Micrococcales</taxon>
        <taxon>Beutenbergiaceae</taxon>
        <taxon>Litorihabitans</taxon>
    </lineage>
</organism>
<feature type="compositionally biased region" description="Low complexity" evidence="3">
    <location>
        <begin position="11"/>
        <end position="20"/>
    </location>
</feature>
<dbReference type="PANTHER" id="PTHR43240">
    <property type="entry name" value="1,4-DIHYDROXY-2-NAPHTHOYL-COA THIOESTERASE 1"/>
    <property type="match status" value="1"/>
</dbReference>
<keyword evidence="6" id="KW-1185">Reference proteome</keyword>
<sequence length="158" mass="16053">MSDIETDDAPRATAPRPAALPRTHGTLIDRLGMEIDPDSVSPSSCTARMPVEGNTQPFGLLHGGATAALAETVGSYAAQAHAGPGRSAVGLELSITHHRGARDGTVTAVATAVHLGRTSATYLVEVTDEAERRISSARLTCLLLDGAGSPPASTSGAS</sequence>
<evidence type="ECO:0000256" key="3">
    <source>
        <dbReference type="SAM" id="MobiDB-lite"/>
    </source>
</evidence>
<dbReference type="Proteomes" id="UP001157161">
    <property type="component" value="Unassembled WGS sequence"/>
</dbReference>
<evidence type="ECO:0000313" key="6">
    <source>
        <dbReference type="Proteomes" id="UP001157161"/>
    </source>
</evidence>
<name>A0AA37UTY6_9MICO</name>
<evidence type="ECO:0000313" key="5">
    <source>
        <dbReference type="EMBL" id="GMA31145.1"/>
    </source>
</evidence>
<feature type="region of interest" description="Disordered" evidence="3">
    <location>
        <begin position="1"/>
        <end position="20"/>
    </location>
</feature>
<gene>
    <name evidence="5" type="ORF">GCM10025875_11370</name>
</gene>
<dbReference type="AlphaFoldDB" id="A0AA37UTY6"/>
<proteinExistence type="inferred from homology"/>
<dbReference type="InterPro" id="IPR029069">
    <property type="entry name" value="HotDog_dom_sf"/>
</dbReference>
<dbReference type="GO" id="GO:0061522">
    <property type="term" value="F:1,4-dihydroxy-2-naphthoyl-CoA thioesterase activity"/>
    <property type="evidence" value="ECO:0007669"/>
    <property type="project" value="TreeGrafter"/>
</dbReference>
<dbReference type="RefSeq" id="WP_431310133.1">
    <property type="nucleotide sequence ID" value="NZ_BSUM01000001.1"/>
</dbReference>
<evidence type="ECO:0000256" key="1">
    <source>
        <dbReference type="ARBA" id="ARBA00008324"/>
    </source>
</evidence>
<comment type="similarity">
    <text evidence="1">Belongs to the thioesterase PaaI family.</text>
</comment>
<dbReference type="InterPro" id="IPR003736">
    <property type="entry name" value="PAAI_dom"/>
</dbReference>
<feature type="domain" description="Thioesterase" evidence="4">
    <location>
        <begin position="58"/>
        <end position="132"/>
    </location>
</feature>
<evidence type="ECO:0000256" key="2">
    <source>
        <dbReference type="ARBA" id="ARBA00022801"/>
    </source>
</evidence>
<dbReference type="EMBL" id="BSUM01000001">
    <property type="protein sequence ID" value="GMA31145.1"/>
    <property type="molecule type" value="Genomic_DNA"/>
</dbReference>
<dbReference type="GO" id="GO:0005829">
    <property type="term" value="C:cytosol"/>
    <property type="evidence" value="ECO:0007669"/>
    <property type="project" value="TreeGrafter"/>
</dbReference>
<dbReference type="CDD" id="cd03443">
    <property type="entry name" value="PaaI_thioesterase"/>
    <property type="match status" value="1"/>
</dbReference>
<dbReference type="NCBIfam" id="TIGR00369">
    <property type="entry name" value="unchar_dom_1"/>
    <property type="match status" value="1"/>
</dbReference>